<organism evidence="3 4">
    <name type="scientific">Deinococcus metallilatus</name>
    <dbReference type="NCBI Taxonomy" id="1211322"/>
    <lineage>
        <taxon>Bacteria</taxon>
        <taxon>Thermotogati</taxon>
        <taxon>Deinococcota</taxon>
        <taxon>Deinococci</taxon>
        <taxon>Deinococcales</taxon>
        <taxon>Deinococcaceae</taxon>
        <taxon>Deinococcus</taxon>
    </lineage>
</organism>
<dbReference type="Pfam" id="PF13091">
    <property type="entry name" value="PLDc_2"/>
    <property type="match status" value="1"/>
</dbReference>
<feature type="signal peptide" evidence="1">
    <location>
        <begin position="1"/>
        <end position="19"/>
    </location>
</feature>
<keyword evidence="3" id="KW-0808">Transferase</keyword>
<evidence type="ECO:0000259" key="2">
    <source>
        <dbReference type="PROSITE" id="PS50035"/>
    </source>
</evidence>
<dbReference type="EC" id="2.7.8.-" evidence="3"/>
<dbReference type="GO" id="GO:0016740">
    <property type="term" value="F:transferase activity"/>
    <property type="evidence" value="ECO:0007669"/>
    <property type="project" value="UniProtKB-KW"/>
</dbReference>
<dbReference type="PANTHER" id="PTHR21248:SF22">
    <property type="entry name" value="PHOSPHOLIPASE D"/>
    <property type="match status" value="1"/>
</dbReference>
<evidence type="ECO:0000256" key="1">
    <source>
        <dbReference type="SAM" id="SignalP"/>
    </source>
</evidence>
<dbReference type="InterPro" id="IPR001736">
    <property type="entry name" value="PLipase_D/transphosphatidylase"/>
</dbReference>
<gene>
    <name evidence="3" type="ORF">HNQ10_003825</name>
</gene>
<reference evidence="3 4" key="1">
    <citation type="submission" date="2020-08" db="EMBL/GenBank/DDBJ databases">
        <title>Genomic Encyclopedia of Type Strains, Phase IV (KMG-IV): sequencing the most valuable type-strain genomes for metagenomic binning, comparative biology and taxonomic classification.</title>
        <authorList>
            <person name="Goeker M."/>
        </authorList>
    </citation>
    <scope>NUCLEOTIDE SEQUENCE [LARGE SCALE GENOMIC DNA]</scope>
    <source>
        <strain evidence="3 4">DSM 105434</strain>
    </source>
</reference>
<evidence type="ECO:0000313" key="3">
    <source>
        <dbReference type="EMBL" id="MBB5296965.1"/>
    </source>
</evidence>
<dbReference type="RefSeq" id="WP_244944467.1">
    <property type="nucleotide sequence ID" value="NZ_BSUI01000011.1"/>
</dbReference>
<dbReference type="EMBL" id="JACHFV010000015">
    <property type="protein sequence ID" value="MBB5296965.1"/>
    <property type="molecule type" value="Genomic_DNA"/>
</dbReference>
<dbReference type="Proteomes" id="UP000536909">
    <property type="component" value="Unassembled WGS sequence"/>
</dbReference>
<dbReference type="SMART" id="SM00155">
    <property type="entry name" value="PLDc"/>
    <property type="match status" value="2"/>
</dbReference>
<keyword evidence="1" id="KW-0732">Signal</keyword>
<feature type="domain" description="PLD phosphodiesterase" evidence="2">
    <location>
        <begin position="214"/>
        <end position="236"/>
    </location>
</feature>
<feature type="domain" description="PLD phosphodiesterase" evidence="2">
    <location>
        <begin position="429"/>
        <end position="456"/>
    </location>
</feature>
<evidence type="ECO:0000313" key="4">
    <source>
        <dbReference type="Proteomes" id="UP000536909"/>
    </source>
</evidence>
<feature type="chain" id="PRO_5046701622" evidence="1">
    <location>
        <begin position="20"/>
        <end position="500"/>
    </location>
</feature>
<dbReference type="InterPro" id="IPR025202">
    <property type="entry name" value="PLD-like_dom"/>
</dbReference>
<accession>A0ABR6N015</accession>
<proteinExistence type="predicted"/>
<dbReference type="CDD" id="cd00138">
    <property type="entry name" value="PLDc_SF"/>
    <property type="match status" value="1"/>
</dbReference>
<dbReference type="SUPFAM" id="SSF56024">
    <property type="entry name" value="Phospholipase D/nuclease"/>
    <property type="match status" value="2"/>
</dbReference>
<name>A0ABR6N015_9DEIO</name>
<sequence>MNRVLGWLAAALLGFPAAAQPASFGEVRVAGLSFLRGTLPPPDAGALDGLGTAQDCPRPTAPLDQLLYDHLLDEGAALSCGNRFENLLHFPGDEPSGSGSYPALADQIRGARREVLIANMVWDGGQNAPGTLLAQALADLHRRVRAHPEAYPQGLTVRLLLGNSVRFDSPLDPTANVFNAARDLLDAGLSLNGAPEPGWKLEVANYRYAFPHSHMKLLVVDGDDVTTGGFNISTMHLPASTPGGQALADLGLRVRGPVARQAAAAFRDAWQSSRELSCTANAAAATVRQDCHLGGPAPAYPLVWFGPPEKAGEARVYGLYRRNGFPAGDTALTALFGAAQTRIDLLQSQVSGDLTCDLSLTTPGGCPLAQHGLPVWQAIVGAIRERHVHVRLVLDQTPVLQVEALTLLGSVQAELRSLGLQDCLEARWAGHRLHTKAAIIDGAMTVVGSTNLHFSSFGPGGLTEYDLATSDPAAVGAVQATFEDEWRQARPVTLPWWLRP</sequence>
<dbReference type="Gene3D" id="3.30.870.10">
    <property type="entry name" value="Endonuclease Chain A"/>
    <property type="match status" value="2"/>
</dbReference>
<comment type="caution">
    <text evidence="3">The sequence shown here is derived from an EMBL/GenBank/DDBJ whole genome shotgun (WGS) entry which is preliminary data.</text>
</comment>
<dbReference type="PROSITE" id="PS50035">
    <property type="entry name" value="PLD"/>
    <property type="match status" value="2"/>
</dbReference>
<protein>
    <submittedName>
        <fullName evidence="3">Cardiolipin synthase</fullName>
        <ecNumber evidence="3">2.7.8.-</ecNumber>
    </submittedName>
</protein>
<keyword evidence="4" id="KW-1185">Reference proteome</keyword>
<dbReference type="PANTHER" id="PTHR21248">
    <property type="entry name" value="CARDIOLIPIN SYNTHASE"/>
    <property type="match status" value="1"/>
</dbReference>